<evidence type="ECO:0000313" key="3">
    <source>
        <dbReference type="Proteomes" id="UP000110868"/>
    </source>
</evidence>
<dbReference type="InterPro" id="IPR013150">
    <property type="entry name" value="TFIIB_cyclin"/>
</dbReference>
<dbReference type="KEGG" id="vg:18938232"/>
<dbReference type="Gene3D" id="1.10.472.10">
    <property type="entry name" value="Cyclin-like"/>
    <property type="match status" value="1"/>
</dbReference>
<dbReference type="Proteomes" id="UP000110868">
    <property type="component" value="Segment"/>
</dbReference>
<proteinExistence type="predicted"/>
<sequence length="236" mass="27405">MCSHHNIVKDEYGTTCADCYTYFAKSFCAEGTEYTSCHNGPSFQSKSTFCKNLERFGICDQNVSHLAQEIFNRASKNKIVKGSNKLSIMCASVYYAYFYLNNPKNFEDILAIFNINHKIAIKGLKNCQVALQEHPLDQGRIYAFTTTHKENLKNLMKKYSIPIHYYDDIENIIVVCHQKKKKILSDKINNLWISGIFFWISKFTNLDPEEFVSMNENITLQQLKTDITYIRKILKV</sequence>
<evidence type="ECO:0000313" key="2">
    <source>
        <dbReference type="EMBL" id="AHL67564.1"/>
    </source>
</evidence>
<dbReference type="InterPro" id="IPR036915">
    <property type="entry name" value="Cyclin-like_sf"/>
</dbReference>
<name>W8QF27_9VIRU</name>
<dbReference type="CDD" id="cd00043">
    <property type="entry name" value="CYCLIN_SF"/>
    <property type="match status" value="1"/>
</dbReference>
<dbReference type="RefSeq" id="YP_009021148.1">
    <property type="nucleotide sequence ID" value="NC_023848.1"/>
</dbReference>
<dbReference type="Pfam" id="PF00382">
    <property type="entry name" value="TFIIB"/>
    <property type="match status" value="1"/>
</dbReference>
<dbReference type="EMBL" id="KF938901">
    <property type="protein sequence ID" value="AHL67564.1"/>
    <property type="molecule type" value="Genomic_DNA"/>
</dbReference>
<dbReference type="SUPFAM" id="SSF47954">
    <property type="entry name" value="Cyclin-like"/>
    <property type="match status" value="1"/>
</dbReference>
<protein>
    <recommendedName>
        <fullName evidence="1">Transcription factor TFIIB cyclin-like domain-containing protein</fullName>
    </recommendedName>
</protein>
<dbReference type="GO" id="GO:0017025">
    <property type="term" value="F:TBP-class protein binding"/>
    <property type="evidence" value="ECO:0007669"/>
    <property type="project" value="InterPro"/>
</dbReference>
<keyword evidence="3" id="KW-1185">Reference proteome</keyword>
<evidence type="ECO:0000259" key="1">
    <source>
        <dbReference type="Pfam" id="PF00382"/>
    </source>
</evidence>
<accession>W8QF27</accession>
<reference evidence="2 3" key="1">
    <citation type="submission" date="2013-12" db="EMBL/GenBank/DDBJ databases">
        <authorList>
            <person name="Tong Y."/>
            <person name="Zhang J."/>
            <person name="Huang Y."/>
            <person name="Li S."/>
            <person name="Pei G."/>
            <person name="Zhang Z."/>
            <person name="Mi Z."/>
            <person name="An X."/>
        </authorList>
    </citation>
    <scope>NUCLEOTIDE SEQUENCE [LARGE SCALE GENOMIC DNA]</scope>
    <source>
        <strain evidence="2">AMIV</strain>
    </source>
</reference>
<dbReference type="OrthoDB" id="10586at10239"/>
<feature type="domain" description="Transcription factor TFIIB cyclin-like" evidence="1">
    <location>
        <begin position="49"/>
        <end position="119"/>
    </location>
</feature>
<organism evidence="2 3">
    <name type="scientific">Chloriridovirus anopheles1</name>
    <dbReference type="NCBI Taxonomy" id="1465751"/>
    <lineage>
        <taxon>Viruses</taxon>
        <taxon>Varidnaviria</taxon>
        <taxon>Bamfordvirae</taxon>
        <taxon>Nucleocytoviricota</taxon>
        <taxon>Megaviricetes</taxon>
        <taxon>Pimascovirales</taxon>
        <taxon>Pimascovirales incertae sedis</taxon>
        <taxon>Iridoviridae</taxon>
        <taxon>Betairidovirinae</taxon>
        <taxon>Chloriridovirus</taxon>
    </lineage>
</organism>
<dbReference type="GeneID" id="18938232"/>
<gene>
    <name evidence="2" type="ORF">AMIV_071</name>
</gene>